<accession>A0A8S5Q5G1</accession>
<organism evidence="1">
    <name type="scientific">Siphoviridae sp. ct0uL16</name>
    <dbReference type="NCBI Taxonomy" id="2825299"/>
    <lineage>
        <taxon>Viruses</taxon>
        <taxon>Duplodnaviria</taxon>
        <taxon>Heunggongvirae</taxon>
        <taxon>Uroviricota</taxon>
        <taxon>Caudoviricetes</taxon>
    </lineage>
</organism>
<name>A0A8S5Q5G1_9CAUD</name>
<protein>
    <submittedName>
        <fullName evidence="1">Uncharacterized protein</fullName>
    </submittedName>
</protein>
<dbReference type="EMBL" id="BK015578">
    <property type="protein sequence ID" value="DAE14280.1"/>
    <property type="molecule type" value="Genomic_DNA"/>
</dbReference>
<reference evidence="1" key="1">
    <citation type="journal article" date="2021" name="Proc. Natl. Acad. Sci. U.S.A.">
        <title>A Catalog of Tens of Thousands of Viruses from Human Metagenomes Reveals Hidden Associations with Chronic Diseases.</title>
        <authorList>
            <person name="Tisza M.J."/>
            <person name="Buck C.B."/>
        </authorList>
    </citation>
    <scope>NUCLEOTIDE SEQUENCE</scope>
    <source>
        <strain evidence="1">Ct0uL16</strain>
    </source>
</reference>
<sequence>MKVYELMSLLKELPAGQEVKVRICITLDELMHGQLIDEATMVRTFMSLPKLDKLMQGQLVDEDCYALNLDVDDVTPESGTIETTL</sequence>
<evidence type="ECO:0000313" key="1">
    <source>
        <dbReference type="EMBL" id="DAE14280.1"/>
    </source>
</evidence>
<proteinExistence type="predicted"/>